<gene>
    <name evidence="2" type="ORF">DWU89_11635</name>
    <name evidence="1" type="ORF">H8784_11345</name>
</gene>
<dbReference type="EMBL" id="QREV01000026">
    <property type="protein sequence ID" value="RDU48928.1"/>
    <property type="molecule type" value="Genomic_DNA"/>
</dbReference>
<dbReference type="Proteomes" id="UP000629596">
    <property type="component" value="Unassembled WGS sequence"/>
</dbReference>
<evidence type="ECO:0008006" key="5">
    <source>
        <dbReference type="Google" id="ProtNLM"/>
    </source>
</evidence>
<dbReference type="Proteomes" id="UP000256321">
    <property type="component" value="Unassembled WGS sequence"/>
</dbReference>
<evidence type="ECO:0000313" key="4">
    <source>
        <dbReference type="Proteomes" id="UP000629596"/>
    </source>
</evidence>
<evidence type="ECO:0000313" key="2">
    <source>
        <dbReference type="EMBL" id="RDU48928.1"/>
    </source>
</evidence>
<sequence length="99" mass="11128">MQEVKVTNVHALFDKESGVLTLLDQPVKHKYLGFRNDLDGGPVFWPKFVSSGNEMVTWFTADELLAIYEQLPNPSAELKALVKKLSPDDNPVLMIVTLK</sequence>
<evidence type="ECO:0000313" key="3">
    <source>
        <dbReference type="Proteomes" id="UP000256321"/>
    </source>
</evidence>
<protein>
    <recommendedName>
        <fullName evidence="5">6-bladed beta-propeller</fullName>
    </recommendedName>
</protein>
<dbReference type="EMBL" id="JACRTI010000026">
    <property type="protein sequence ID" value="MBC8602307.1"/>
    <property type="molecule type" value="Genomic_DNA"/>
</dbReference>
<keyword evidence="4" id="KW-1185">Reference proteome</keyword>
<comment type="caution">
    <text evidence="2">The sequence shown here is derived from an EMBL/GenBank/DDBJ whole genome shotgun (WGS) entry which is preliminary data.</text>
</comment>
<name>A0A3D8HDB3_9BACT</name>
<dbReference type="AlphaFoldDB" id="A0A3D8HDB3"/>
<accession>A0A3D8HDB3</accession>
<organism evidence="2 3">
    <name type="scientific">Parabacteroides acidifaciens</name>
    <dbReference type="NCBI Taxonomy" id="2290935"/>
    <lineage>
        <taxon>Bacteria</taxon>
        <taxon>Pseudomonadati</taxon>
        <taxon>Bacteroidota</taxon>
        <taxon>Bacteroidia</taxon>
        <taxon>Bacteroidales</taxon>
        <taxon>Tannerellaceae</taxon>
        <taxon>Parabacteroides</taxon>
    </lineage>
</organism>
<reference evidence="2 3" key="1">
    <citation type="submission" date="2018-07" db="EMBL/GenBank/DDBJ databases">
        <title>Parabacteroides acidifaciens nov. sp., isolated from human feces.</title>
        <authorList>
            <person name="Wang Y.J."/>
        </authorList>
    </citation>
    <scope>NUCLEOTIDE SEQUENCE [LARGE SCALE GENOMIC DNA]</scope>
    <source>
        <strain evidence="2 3">426-9</strain>
    </source>
</reference>
<dbReference type="RefSeq" id="WP_115499816.1">
    <property type="nucleotide sequence ID" value="NZ_JACRTI010000026.1"/>
</dbReference>
<evidence type="ECO:0000313" key="1">
    <source>
        <dbReference type="EMBL" id="MBC8602307.1"/>
    </source>
</evidence>
<proteinExistence type="predicted"/>
<reference evidence="1 4" key="2">
    <citation type="submission" date="2020-08" db="EMBL/GenBank/DDBJ databases">
        <title>Genome public.</title>
        <authorList>
            <person name="Liu C."/>
            <person name="Sun Q."/>
        </authorList>
    </citation>
    <scope>NUCLEOTIDE SEQUENCE [LARGE SCALE GENOMIC DNA]</scope>
    <source>
        <strain evidence="1 4">426_9</strain>
    </source>
</reference>